<protein>
    <submittedName>
        <fullName evidence="1">Uncharacterized protein</fullName>
    </submittedName>
</protein>
<sequence length="193" mass="23117">MNTTDNLGQALFSLKDNSDFKNFKRNTFSLDLNFRFRFRQLEFQMERLFLGLELQIFNLDWNKYFSLTPRGINTFAGSYRSDDGLNRFHQSIPLPKRINFRFWSQFQIWAINTSSFRYFGIGFLISILGYLKCQNISLNIYGCGFWQQFFRVFGYTEYLDLVGSLRHAEFSNTRYHSSRKKLRSAEEAREDRN</sequence>
<dbReference type="AlphaFoldDB" id="A0A8H3L9L9"/>
<evidence type="ECO:0000313" key="2">
    <source>
        <dbReference type="Proteomes" id="UP000615446"/>
    </source>
</evidence>
<dbReference type="EMBL" id="BLAL01000066">
    <property type="protein sequence ID" value="GES83154.1"/>
    <property type="molecule type" value="Genomic_DNA"/>
</dbReference>
<comment type="caution">
    <text evidence="1">The sequence shown here is derived from an EMBL/GenBank/DDBJ whole genome shotgun (WGS) entry which is preliminary data.</text>
</comment>
<reference evidence="1" key="1">
    <citation type="submission" date="2019-10" db="EMBL/GenBank/DDBJ databases">
        <title>Conservation and host-specific expression of non-tandemly repeated heterogenous ribosome RNA gene in arbuscular mycorrhizal fungi.</title>
        <authorList>
            <person name="Maeda T."/>
            <person name="Kobayashi Y."/>
            <person name="Nakagawa T."/>
            <person name="Ezawa T."/>
            <person name="Yamaguchi K."/>
            <person name="Bino T."/>
            <person name="Nishimoto Y."/>
            <person name="Shigenobu S."/>
            <person name="Kawaguchi M."/>
        </authorList>
    </citation>
    <scope>NUCLEOTIDE SEQUENCE</scope>
    <source>
        <strain evidence="1">HR1</strain>
    </source>
</reference>
<proteinExistence type="predicted"/>
<dbReference type="Proteomes" id="UP000615446">
    <property type="component" value="Unassembled WGS sequence"/>
</dbReference>
<organism evidence="1 2">
    <name type="scientific">Rhizophagus clarus</name>
    <dbReference type="NCBI Taxonomy" id="94130"/>
    <lineage>
        <taxon>Eukaryota</taxon>
        <taxon>Fungi</taxon>
        <taxon>Fungi incertae sedis</taxon>
        <taxon>Mucoromycota</taxon>
        <taxon>Glomeromycotina</taxon>
        <taxon>Glomeromycetes</taxon>
        <taxon>Glomerales</taxon>
        <taxon>Glomeraceae</taxon>
        <taxon>Rhizophagus</taxon>
    </lineage>
</organism>
<accession>A0A8H3L9L9</accession>
<name>A0A8H3L9L9_9GLOM</name>
<gene>
    <name evidence="1" type="ORF">RCL2_001031700</name>
</gene>
<evidence type="ECO:0000313" key="1">
    <source>
        <dbReference type="EMBL" id="GES83154.1"/>
    </source>
</evidence>